<protein>
    <submittedName>
        <fullName evidence="2">60S ribosomal protein L28</fullName>
    </submittedName>
</protein>
<dbReference type="RefSeq" id="XP_028865739.1">
    <property type="nucleotide sequence ID" value="XM_029009906.1"/>
</dbReference>
<dbReference type="OrthoDB" id="338850at2759"/>
<keyword evidence="2" id="KW-0687">Ribonucleoprotein</keyword>
<dbReference type="Proteomes" id="UP000236319">
    <property type="component" value="Unassembled WGS sequence"/>
</dbReference>
<dbReference type="Pfam" id="PF01778">
    <property type="entry name" value="Ribosomal_L28e"/>
    <property type="match status" value="1"/>
</dbReference>
<feature type="domain" description="Ribosomal eL28/Mak16" evidence="1">
    <location>
        <begin position="16"/>
        <end position="124"/>
    </location>
</feature>
<accession>A0A2H6K918</accession>
<evidence type="ECO:0000313" key="3">
    <source>
        <dbReference type="Proteomes" id="UP000236319"/>
    </source>
</evidence>
<organism evidence="2 3">
    <name type="scientific">Babesia ovata</name>
    <dbReference type="NCBI Taxonomy" id="189622"/>
    <lineage>
        <taxon>Eukaryota</taxon>
        <taxon>Sar</taxon>
        <taxon>Alveolata</taxon>
        <taxon>Apicomplexa</taxon>
        <taxon>Aconoidasida</taxon>
        <taxon>Piroplasmida</taxon>
        <taxon>Babesiidae</taxon>
        <taxon>Babesia</taxon>
    </lineage>
</organism>
<dbReference type="Gene3D" id="3.30.390.110">
    <property type="match status" value="1"/>
</dbReference>
<keyword evidence="3" id="KW-1185">Reference proteome</keyword>
<proteinExistence type="predicted"/>
<dbReference type="InterPro" id="IPR029004">
    <property type="entry name" value="Ribosomal_eL28/Mak16"/>
</dbReference>
<comment type="caution">
    <text evidence="2">The sequence shown here is derived from an EMBL/GenBank/DDBJ whole genome shotgun (WGS) entry which is preliminary data.</text>
</comment>
<dbReference type="GeneID" id="39873266"/>
<evidence type="ECO:0000313" key="2">
    <source>
        <dbReference type="EMBL" id="GBE59496.1"/>
    </source>
</evidence>
<evidence type="ECO:0000259" key="1">
    <source>
        <dbReference type="Pfam" id="PF01778"/>
    </source>
</evidence>
<dbReference type="AlphaFoldDB" id="A0A2H6K918"/>
<keyword evidence="2" id="KW-0689">Ribosomal protein</keyword>
<sequence>MASREEYPEGRAPDCLVWEIVKDNHAHLHHAVHRRFSKERFNITGMNTPKFSGLLQKNAVDLGLSPSGAKIFIHYAHAARSVRPGSSTRVMKLSKSMSHADRLRDFVDPSRYEIMPALVAKLEKLTHTRHDERSD</sequence>
<dbReference type="GO" id="GO:0005840">
    <property type="term" value="C:ribosome"/>
    <property type="evidence" value="ECO:0007669"/>
    <property type="project" value="UniProtKB-KW"/>
</dbReference>
<dbReference type="VEuPathDB" id="PiroplasmaDB:BOVATA_009890"/>
<dbReference type="EMBL" id="BDSA01000001">
    <property type="protein sequence ID" value="GBE59496.1"/>
    <property type="molecule type" value="Genomic_DNA"/>
</dbReference>
<reference evidence="2 3" key="1">
    <citation type="journal article" date="2017" name="BMC Genomics">
        <title>Whole-genome assembly of Babesia ovata and comparative genomics between closely related pathogens.</title>
        <authorList>
            <person name="Yamagishi J."/>
            <person name="Asada M."/>
            <person name="Hakimi H."/>
            <person name="Tanaka T.Q."/>
            <person name="Sugimoto C."/>
            <person name="Kawazu S."/>
        </authorList>
    </citation>
    <scope>NUCLEOTIDE SEQUENCE [LARGE SCALE GENOMIC DNA]</scope>
    <source>
        <strain evidence="2 3">Miyake</strain>
    </source>
</reference>
<gene>
    <name evidence="2" type="ORF">BOVATA_009890</name>
</gene>
<name>A0A2H6K918_9APIC</name>